<reference evidence="2" key="1">
    <citation type="submission" date="2025-08" db="UniProtKB">
        <authorList>
            <consortium name="Ensembl"/>
        </authorList>
    </citation>
    <scope>IDENTIFICATION</scope>
</reference>
<dbReference type="GO" id="GO:0008285">
    <property type="term" value="P:negative regulation of cell population proliferation"/>
    <property type="evidence" value="ECO:0007669"/>
    <property type="project" value="TreeGrafter"/>
</dbReference>
<evidence type="ECO:0008006" key="4">
    <source>
        <dbReference type="Google" id="ProtNLM"/>
    </source>
</evidence>
<evidence type="ECO:0000313" key="3">
    <source>
        <dbReference type="Proteomes" id="UP000257200"/>
    </source>
</evidence>
<dbReference type="InterPro" id="IPR016024">
    <property type="entry name" value="ARM-type_fold"/>
</dbReference>
<keyword evidence="3" id="KW-1185">Reference proteome</keyword>
<accession>A0A3Q1EP60</accession>
<dbReference type="InterPro" id="IPR007483">
    <property type="entry name" value="Hamartin"/>
</dbReference>
<dbReference type="GO" id="GO:0051726">
    <property type="term" value="P:regulation of cell cycle"/>
    <property type="evidence" value="ECO:0007669"/>
    <property type="project" value="TreeGrafter"/>
</dbReference>
<dbReference type="Ensembl" id="ENSAPOT00000006496.1">
    <property type="protein sequence ID" value="ENSAPOP00000006536.1"/>
    <property type="gene ID" value="ENSAPOG00000008422.1"/>
</dbReference>
<dbReference type="Proteomes" id="UP000257200">
    <property type="component" value="Unplaced"/>
</dbReference>
<name>A0A3Q1EP60_9TELE</name>
<dbReference type="SUPFAM" id="SSF48371">
    <property type="entry name" value="ARM repeat"/>
    <property type="match status" value="1"/>
</dbReference>
<reference evidence="2" key="2">
    <citation type="submission" date="2025-09" db="UniProtKB">
        <authorList>
            <consortium name="Ensembl"/>
        </authorList>
    </citation>
    <scope>IDENTIFICATION</scope>
</reference>
<dbReference type="InParanoid" id="A0A3Q1EP60"/>
<sequence>MSKEQVSINELLLSLDSSELKEAEQVRAAFVLPDRGGAVLSSLVEHYLDSLSPQVVFLLSSIREPHHKLLLEKLNESLSRPGSRLAGLTLLGHLIRKQPPWVHHISRSALLASLLRCLKVLHSSTSTDILTDSDVVVLISGVLVLITLLPMIPQAGKQHIYDFFDVFGRLASWSSRNPGHVPVVHLVHLHAGVYSLFHRLYGMFPCNFISYLRLHYSMKENLDTFQEVVKPMLEHVRVHPELVTGTQDYELDPSRWRCYEVHDIVIECSRVSLDPLESSCEEDLSSSSSQPHLELTCSSEALSSSGEPGEAALSWFTFITAHLNDLMTSHFSVHRTPSSPVPQLLPHSGTTPVSVCAD</sequence>
<dbReference type="GeneTree" id="ENSGT00390000014148"/>
<organism evidence="2 3">
    <name type="scientific">Acanthochromis polyacanthus</name>
    <name type="common">spiny chromis</name>
    <dbReference type="NCBI Taxonomy" id="80966"/>
    <lineage>
        <taxon>Eukaryota</taxon>
        <taxon>Metazoa</taxon>
        <taxon>Chordata</taxon>
        <taxon>Craniata</taxon>
        <taxon>Vertebrata</taxon>
        <taxon>Euteleostomi</taxon>
        <taxon>Actinopterygii</taxon>
        <taxon>Neopterygii</taxon>
        <taxon>Teleostei</taxon>
        <taxon>Neoteleostei</taxon>
        <taxon>Acanthomorphata</taxon>
        <taxon>Ovalentaria</taxon>
        <taxon>Pomacentridae</taxon>
        <taxon>Acanthochromis</taxon>
    </lineage>
</organism>
<dbReference type="PANTHER" id="PTHR15154">
    <property type="entry name" value="HAMARTIN"/>
    <property type="match status" value="1"/>
</dbReference>
<dbReference type="GO" id="GO:0032007">
    <property type="term" value="P:negative regulation of TOR signaling"/>
    <property type="evidence" value="ECO:0007669"/>
    <property type="project" value="TreeGrafter"/>
</dbReference>
<dbReference type="GO" id="GO:0033596">
    <property type="term" value="C:TSC1-TSC2 complex"/>
    <property type="evidence" value="ECO:0007669"/>
    <property type="project" value="TreeGrafter"/>
</dbReference>
<dbReference type="STRING" id="80966.ENSAPOP00000006536"/>
<dbReference type="AlphaFoldDB" id="A0A3Q1EP60"/>
<evidence type="ECO:0000313" key="2">
    <source>
        <dbReference type="Ensembl" id="ENSAPOP00000006536.1"/>
    </source>
</evidence>
<dbReference type="PANTHER" id="PTHR15154:SF2">
    <property type="entry name" value="HAMARTIN"/>
    <property type="match status" value="1"/>
</dbReference>
<dbReference type="Pfam" id="PF04388">
    <property type="entry name" value="Hamartin"/>
    <property type="match status" value="1"/>
</dbReference>
<feature type="compositionally biased region" description="Polar residues" evidence="1">
    <location>
        <begin position="348"/>
        <end position="358"/>
    </location>
</feature>
<evidence type="ECO:0000256" key="1">
    <source>
        <dbReference type="SAM" id="MobiDB-lite"/>
    </source>
</evidence>
<proteinExistence type="predicted"/>
<protein>
    <recommendedName>
        <fullName evidence="4">TSC complex subunit 1a</fullName>
    </recommendedName>
</protein>
<feature type="region of interest" description="Disordered" evidence="1">
    <location>
        <begin position="337"/>
        <end position="358"/>
    </location>
</feature>